<comment type="caution">
    <text evidence="9">The sequence shown here is derived from an EMBL/GenBank/DDBJ whole genome shotgun (WGS) entry which is preliminary data.</text>
</comment>
<gene>
    <name evidence="9" type="ORF">JOE42_000145</name>
</gene>
<dbReference type="EC" id="3.5.2.6" evidence="2 5"/>
<comment type="similarity">
    <text evidence="1 5">Belongs to the class-A beta-lactamase family.</text>
</comment>
<dbReference type="PRINTS" id="PR00118">
    <property type="entry name" value="BLACTAMASEA"/>
</dbReference>
<dbReference type="InterPro" id="IPR045155">
    <property type="entry name" value="Beta-lactam_cat"/>
</dbReference>
<dbReference type="InterPro" id="IPR012338">
    <property type="entry name" value="Beta-lactam/transpept-like"/>
</dbReference>
<dbReference type="PANTHER" id="PTHR35333:SF3">
    <property type="entry name" value="BETA-LACTAMASE-TYPE TRANSPEPTIDASE FOLD CONTAINING PROTEIN"/>
    <property type="match status" value="1"/>
</dbReference>
<name>A0ABS2KNM9_9NOCA</name>
<evidence type="ECO:0000256" key="2">
    <source>
        <dbReference type="ARBA" id="ARBA00012865"/>
    </source>
</evidence>
<reference evidence="9 10" key="1">
    <citation type="submission" date="2021-01" db="EMBL/GenBank/DDBJ databases">
        <title>Genomics of switchgrass bacterial isolates.</title>
        <authorList>
            <person name="Shade A."/>
        </authorList>
    </citation>
    <scope>NUCLEOTIDE SEQUENCE [LARGE SCALE GENOMIC DNA]</scope>
    <source>
        <strain evidence="9 10">PvP111</strain>
    </source>
</reference>
<protein>
    <recommendedName>
        <fullName evidence="2 5">Beta-lactamase</fullName>
        <ecNumber evidence="2 5">3.5.2.6</ecNumber>
    </recommendedName>
</protein>
<dbReference type="PANTHER" id="PTHR35333">
    <property type="entry name" value="BETA-LACTAMASE"/>
    <property type="match status" value="1"/>
</dbReference>
<evidence type="ECO:0000256" key="6">
    <source>
        <dbReference type="SAM" id="MobiDB-lite"/>
    </source>
</evidence>
<evidence type="ECO:0000256" key="1">
    <source>
        <dbReference type="ARBA" id="ARBA00009009"/>
    </source>
</evidence>
<dbReference type="Pfam" id="PF13354">
    <property type="entry name" value="Beta-lactamase2"/>
    <property type="match status" value="1"/>
</dbReference>
<feature type="compositionally biased region" description="Low complexity" evidence="6">
    <location>
        <begin position="32"/>
        <end position="43"/>
    </location>
</feature>
<dbReference type="EMBL" id="JAFBBK010000001">
    <property type="protein sequence ID" value="MBM7413412.1"/>
    <property type="molecule type" value="Genomic_DNA"/>
</dbReference>
<evidence type="ECO:0000313" key="10">
    <source>
        <dbReference type="Proteomes" id="UP000703038"/>
    </source>
</evidence>
<keyword evidence="7" id="KW-0732">Signal</keyword>
<evidence type="ECO:0000313" key="9">
    <source>
        <dbReference type="EMBL" id="MBM7413412.1"/>
    </source>
</evidence>
<sequence>MTRRVLLHTAARPCAALAVLALALTACAPSGGDPGGVPVSPAPTSSRAEREDVSTGLQAVEQRYGVTVGVSLLDTGTGETISYRGAERFGFASTVKVFLAAEFLRRTSEDARDDVVRWTASDIERAGYSPVTTARLDTGLTAAELAEAAVRESDNTATNLVFDRIGGPAELDAALSRLGDDVTDIVDVEPGLNTVDSDSTGNTTTADAFTATLAALRGDGSSSDADTATLIEWMSGNATGNTLVRAGAPSGWTVADKSGGAGGVRNDIAVVTPPGRPPLVLTVLTRKNDASAPYADAAVSESAAVVLNTVRQPLNTVR</sequence>
<dbReference type="InterPro" id="IPR000871">
    <property type="entry name" value="Beta-lactam_class-A"/>
</dbReference>
<dbReference type="RefSeq" id="WP_204866047.1">
    <property type="nucleotide sequence ID" value="NZ_JAFBBK010000001.1"/>
</dbReference>
<feature type="domain" description="Beta-lactamase class A catalytic" evidence="8">
    <location>
        <begin position="69"/>
        <end position="285"/>
    </location>
</feature>
<evidence type="ECO:0000256" key="5">
    <source>
        <dbReference type="RuleBase" id="RU361140"/>
    </source>
</evidence>
<proteinExistence type="inferred from homology"/>
<dbReference type="SUPFAM" id="SSF56601">
    <property type="entry name" value="beta-lactamase/transpeptidase-like"/>
    <property type="match status" value="1"/>
</dbReference>
<evidence type="ECO:0000256" key="4">
    <source>
        <dbReference type="ARBA" id="ARBA00023251"/>
    </source>
</evidence>
<dbReference type="Proteomes" id="UP000703038">
    <property type="component" value="Unassembled WGS sequence"/>
</dbReference>
<feature type="signal peptide" evidence="7">
    <location>
        <begin position="1"/>
        <end position="28"/>
    </location>
</feature>
<keyword evidence="4 5" id="KW-0046">Antibiotic resistance</keyword>
<dbReference type="InterPro" id="IPR023650">
    <property type="entry name" value="Beta-lactam_class-A_AS"/>
</dbReference>
<dbReference type="GO" id="GO:0008800">
    <property type="term" value="F:beta-lactamase activity"/>
    <property type="evidence" value="ECO:0007669"/>
    <property type="project" value="UniProtKB-EC"/>
</dbReference>
<keyword evidence="3 5" id="KW-0378">Hydrolase</keyword>
<keyword evidence="10" id="KW-1185">Reference proteome</keyword>
<dbReference type="PROSITE" id="PS51257">
    <property type="entry name" value="PROKAR_LIPOPROTEIN"/>
    <property type="match status" value="1"/>
</dbReference>
<dbReference type="NCBIfam" id="NF033103">
    <property type="entry name" value="bla_class_A"/>
    <property type="match status" value="1"/>
</dbReference>
<dbReference type="Gene3D" id="3.40.710.10">
    <property type="entry name" value="DD-peptidase/beta-lactamase superfamily"/>
    <property type="match status" value="1"/>
</dbReference>
<dbReference type="PROSITE" id="PS00146">
    <property type="entry name" value="BETA_LACTAMASE_A"/>
    <property type="match status" value="1"/>
</dbReference>
<accession>A0ABS2KNM9</accession>
<evidence type="ECO:0000256" key="7">
    <source>
        <dbReference type="SAM" id="SignalP"/>
    </source>
</evidence>
<comment type="catalytic activity">
    <reaction evidence="5">
        <text>a beta-lactam + H2O = a substituted beta-amino acid</text>
        <dbReference type="Rhea" id="RHEA:20401"/>
        <dbReference type="ChEBI" id="CHEBI:15377"/>
        <dbReference type="ChEBI" id="CHEBI:35627"/>
        <dbReference type="ChEBI" id="CHEBI:140347"/>
        <dbReference type="EC" id="3.5.2.6"/>
    </reaction>
</comment>
<organism evidence="9 10">
    <name type="scientific">Rhodococcoides corynebacterioides</name>
    <dbReference type="NCBI Taxonomy" id="53972"/>
    <lineage>
        <taxon>Bacteria</taxon>
        <taxon>Bacillati</taxon>
        <taxon>Actinomycetota</taxon>
        <taxon>Actinomycetes</taxon>
        <taxon>Mycobacteriales</taxon>
        <taxon>Nocardiaceae</taxon>
        <taxon>Rhodococcoides</taxon>
    </lineage>
</organism>
<evidence type="ECO:0000259" key="8">
    <source>
        <dbReference type="Pfam" id="PF13354"/>
    </source>
</evidence>
<evidence type="ECO:0000256" key="3">
    <source>
        <dbReference type="ARBA" id="ARBA00022801"/>
    </source>
</evidence>
<feature type="region of interest" description="Disordered" evidence="6">
    <location>
        <begin position="32"/>
        <end position="56"/>
    </location>
</feature>
<feature type="chain" id="PRO_5047289891" description="Beta-lactamase" evidence="7">
    <location>
        <begin position="29"/>
        <end position="318"/>
    </location>
</feature>